<gene>
    <name evidence="2" type="ORF">WAZ07_21020</name>
</gene>
<dbReference type="Proteomes" id="UP001372526">
    <property type="component" value="Unassembled WGS sequence"/>
</dbReference>
<keyword evidence="3" id="KW-1185">Reference proteome</keyword>
<keyword evidence="1" id="KW-1133">Transmembrane helix</keyword>
<dbReference type="RefSeq" id="WP_336473989.1">
    <property type="nucleotide sequence ID" value="NZ_JBAWSX010000016.1"/>
</dbReference>
<name>A0ABU8FLV9_9BACI</name>
<feature type="transmembrane region" description="Helical" evidence="1">
    <location>
        <begin position="160"/>
        <end position="177"/>
    </location>
</feature>
<comment type="caution">
    <text evidence="2">The sequence shown here is derived from an EMBL/GenBank/DDBJ whole genome shotgun (WGS) entry which is preliminary data.</text>
</comment>
<dbReference type="InterPro" id="IPR008993">
    <property type="entry name" value="TIMP-like_OB-fold"/>
</dbReference>
<evidence type="ECO:0000313" key="2">
    <source>
        <dbReference type="EMBL" id="MEI4803680.1"/>
    </source>
</evidence>
<proteinExistence type="predicted"/>
<organism evidence="2 3">
    <name type="scientific">Bacillus bruguierae</name>
    <dbReference type="NCBI Taxonomy" id="3127667"/>
    <lineage>
        <taxon>Bacteria</taxon>
        <taxon>Bacillati</taxon>
        <taxon>Bacillota</taxon>
        <taxon>Bacilli</taxon>
        <taxon>Bacillales</taxon>
        <taxon>Bacillaceae</taxon>
        <taxon>Bacillus</taxon>
    </lineage>
</organism>
<dbReference type="EMBL" id="JBAWSX010000016">
    <property type="protein sequence ID" value="MEI4803680.1"/>
    <property type="molecule type" value="Genomic_DNA"/>
</dbReference>
<reference evidence="2 3" key="1">
    <citation type="submission" date="2024-01" db="EMBL/GenBank/DDBJ databases">
        <title>Seven novel Bacillus-like species.</title>
        <authorList>
            <person name="Liu G."/>
        </authorList>
    </citation>
    <scope>NUCLEOTIDE SEQUENCE [LARGE SCALE GENOMIC DNA]</scope>
    <source>
        <strain evidence="2 3">FJAT-51639</strain>
    </source>
</reference>
<sequence length="183" mass="20329">MNRIIYIFVFVISFGSIFNSLAPHIYACDCKGSTVEGSFGKHDAVFEGKVMEIQEDSEKGQAILFEVKANWKGADTSQIIIYTNLGSCMVPFTKGESYLVFSSKRGTNGQLYTSECSGTKQLQRAENDVSVLNHIAKGQVPTKQVNVEHAMPNNHRTRSIIMLGLAFFVMGIGVLIIRNKRKK</sequence>
<evidence type="ECO:0000313" key="3">
    <source>
        <dbReference type="Proteomes" id="UP001372526"/>
    </source>
</evidence>
<accession>A0ABU8FLV9</accession>
<dbReference type="Gene3D" id="2.40.50.120">
    <property type="match status" value="1"/>
</dbReference>
<keyword evidence="1" id="KW-0812">Transmembrane</keyword>
<dbReference type="SUPFAM" id="SSF50242">
    <property type="entry name" value="TIMP-like"/>
    <property type="match status" value="1"/>
</dbReference>
<protein>
    <submittedName>
        <fullName evidence="2">Cobalamin biosynthesis protein CbiN</fullName>
    </submittedName>
</protein>
<keyword evidence="1" id="KW-0472">Membrane</keyword>
<evidence type="ECO:0000256" key="1">
    <source>
        <dbReference type="SAM" id="Phobius"/>
    </source>
</evidence>